<accession>A0A0K2U4X0</accession>
<protein>
    <submittedName>
        <fullName evidence="1">Uncharacterized protein</fullName>
    </submittedName>
</protein>
<dbReference type="EMBL" id="HACA01015907">
    <property type="protein sequence ID" value="CDW33268.1"/>
    <property type="molecule type" value="Transcribed_RNA"/>
</dbReference>
<evidence type="ECO:0000313" key="1">
    <source>
        <dbReference type="EMBL" id="CDW33268.1"/>
    </source>
</evidence>
<dbReference type="AlphaFoldDB" id="A0A0K2U4X0"/>
<proteinExistence type="predicted"/>
<name>A0A0K2U4X0_LEPSM</name>
<sequence>MELHGNCLRCNCTGHLLLQVFSTSMNTFYVFIFLTLYSNYFAVPILMTLFLVEVSYTMTTMLSAISYVSILYKLELYCQILVELSK</sequence>
<reference evidence="1" key="1">
    <citation type="submission" date="2014-05" db="EMBL/GenBank/DDBJ databases">
        <authorList>
            <person name="Chronopoulou M."/>
        </authorList>
    </citation>
    <scope>NUCLEOTIDE SEQUENCE</scope>
    <source>
        <tissue evidence="1">Whole organism</tissue>
    </source>
</reference>
<organism evidence="1">
    <name type="scientific">Lepeophtheirus salmonis</name>
    <name type="common">Salmon louse</name>
    <name type="synonym">Caligus salmonis</name>
    <dbReference type="NCBI Taxonomy" id="72036"/>
    <lineage>
        <taxon>Eukaryota</taxon>
        <taxon>Metazoa</taxon>
        <taxon>Ecdysozoa</taxon>
        <taxon>Arthropoda</taxon>
        <taxon>Crustacea</taxon>
        <taxon>Multicrustacea</taxon>
        <taxon>Hexanauplia</taxon>
        <taxon>Copepoda</taxon>
        <taxon>Siphonostomatoida</taxon>
        <taxon>Caligidae</taxon>
        <taxon>Lepeophtheirus</taxon>
    </lineage>
</organism>